<protein>
    <submittedName>
        <fullName evidence="1">Uncharacterized protein</fullName>
    </submittedName>
</protein>
<dbReference type="RefSeq" id="WP_167613804.1">
    <property type="nucleotide sequence ID" value="NZ_SOYS01000009.1"/>
</dbReference>
<accession>A0ABX0VQ53</accession>
<keyword evidence="2" id="KW-1185">Reference proteome</keyword>
<dbReference type="EMBL" id="SOYS01000009">
    <property type="protein sequence ID" value="NIY49219.1"/>
    <property type="molecule type" value="Genomic_DNA"/>
</dbReference>
<dbReference type="Proteomes" id="UP000697927">
    <property type="component" value="Unassembled WGS sequence"/>
</dbReference>
<evidence type="ECO:0000313" key="2">
    <source>
        <dbReference type="Proteomes" id="UP000697927"/>
    </source>
</evidence>
<evidence type="ECO:0000313" key="1">
    <source>
        <dbReference type="EMBL" id="NIY49219.1"/>
    </source>
</evidence>
<sequence>MINRDFDHLATLLHMFFTRDDIRQKLNIIDQNNISGWEIWMQIEFANLLVSTGHEWWREQALECDQRQKPTRSTLRTDFLLRKKGWTLDSYIALEVKQNNDPTTCIRNMILDLEKTAKIKRSEIELRSFWTLGVTRIIEPERLNLLIDRYLHNKYYQTKARDKHVLLVPIEQTPFCYIVI</sequence>
<gene>
    <name evidence="1" type="ORF">E2L00_17325</name>
</gene>
<name>A0ABX0VQ53_9ENTR</name>
<proteinExistence type="predicted"/>
<organism evidence="1 2">
    <name type="scientific">Cedecea colo</name>
    <dbReference type="NCBI Taxonomy" id="2552946"/>
    <lineage>
        <taxon>Bacteria</taxon>
        <taxon>Pseudomonadati</taxon>
        <taxon>Pseudomonadota</taxon>
        <taxon>Gammaproteobacteria</taxon>
        <taxon>Enterobacterales</taxon>
        <taxon>Enterobacteriaceae</taxon>
        <taxon>Cedecea</taxon>
    </lineage>
</organism>
<reference evidence="1 2" key="1">
    <citation type="journal article" date="2020" name="Microorganisms">
        <title>Polyphasic Characterisation of Cedecea colo sp. nov., a New Enteric Bacterium Isolated from the Koala Hindgut.</title>
        <authorList>
            <person name="Boath J.M."/>
            <person name="Dakhal S."/>
            <person name="Van T.T.H."/>
            <person name="Moore R.J."/>
            <person name="Dekiwadia C."/>
            <person name="Macreadie I.G."/>
        </authorList>
    </citation>
    <scope>NUCLEOTIDE SEQUENCE [LARGE SCALE GENOMIC DNA]</scope>
    <source>
        <strain evidence="1 2">ZA</strain>
    </source>
</reference>
<comment type="caution">
    <text evidence="1">The sequence shown here is derived from an EMBL/GenBank/DDBJ whole genome shotgun (WGS) entry which is preliminary data.</text>
</comment>